<evidence type="ECO:0000313" key="9">
    <source>
        <dbReference type="Proteomes" id="UP000064007"/>
    </source>
</evidence>
<comment type="subcellular location">
    <subcellularLocation>
        <location evidence="1">Cell membrane</location>
        <topology evidence="1">Multi-pass membrane protein</topology>
    </subcellularLocation>
</comment>
<keyword evidence="4 6" id="KW-1133">Transmembrane helix</keyword>
<proteinExistence type="predicted"/>
<dbReference type="InterPro" id="IPR051258">
    <property type="entry name" value="Diverse_Substrate_Transporter"/>
</dbReference>
<feature type="transmembrane region" description="Helical" evidence="6">
    <location>
        <begin position="69"/>
        <end position="88"/>
    </location>
</feature>
<feature type="transmembrane region" description="Helical" evidence="6">
    <location>
        <begin position="121"/>
        <end position="138"/>
    </location>
</feature>
<name>A0A0D6EW16_9PROT</name>
<dbReference type="KEGG" id="mbat:BN1208_0811"/>
<accession>A0A0D6EW16</accession>
<keyword evidence="9" id="KW-1185">Reference proteome</keyword>
<gene>
    <name evidence="8" type="ORF">BN1208_0811</name>
</gene>
<feature type="domain" description="EamA" evidence="7">
    <location>
        <begin position="8"/>
        <end position="137"/>
    </location>
</feature>
<feature type="transmembrane region" description="Helical" evidence="6">
    <location>
        <begin position="150"/>
        <end position="168"/>
    </location>
</feature>
<dbReference type="SUPFAM" id="SSF103481">
    <property type="entry name" value="Multidrug resistance efflux transporter EmrE"/>
    <property type="match status" value="2"/>
</dbReference>
<keyword evidence="2" id="KW-1003">Cell membrane</keyword>
<feature type="transmembrane region" description="Helical" evidence="6">
    <location>
        <begin position="7"/>
        <end position="26"/>
    </location>
</feature>
<keyword evidence="3 6" id="KW-0812">Transmembrane</keyword>
<dbReference type="Pfam" id="PF00892">
    <property type="entry name" value="EamA"/>
    <property type="match status" value="2"/>
</dbReference>
<evidence type="ECO:0000313" key="8">
    <source>
        <dbReference type="EMBL" id="CEZ19696.1"/>
    </source>
</evidence>
<dbReference type="HOGENOM" id="CLU_055252_0_0_4"/>
<dbReference type="EMBL" id="LN827929">
    <property type="protein sequence ID" value="CEZ19696.1"/>
    <property type="molecule type" value="Genomic_DNA"/>
</dbReference>
<dbReference type="InterPro" id="IPR000620">
    <property type="entry name" value="EamA_dom"/>
</dbReference>
<feature type="transmembrane region" description="Helical" evidence="6">
    <location>
        <begin position="242"/>
        <end position="261"/>
    </location>
</feature>
<evidence type="ECO:0000256" key="4">
    <source>
        <dbReference type="ARBA" id="ARBA00022989"/>
    </source>
</evidence>
<feature type="transmembrane region" description="Helical" evidence="6">
    <location>
        <begin position="180"/>
        <end position="198"/>
    </location>
</feature>
<dbReference type="GO" id="GO:0005886">
    <property type="term" value="C:plasma membrane"/>
    <property type="evidence" value="ECO:0007669"/>
    <property type="project" value="UniProtKB-SubCell"/>
</dbReference>
<dbReference type="Proteomes" id="UP000064007">
    <property type="component" value="Chromosome 1"/>
</dbReference>
<dbReference type="STRING" id="1581557.BN1208_0811"/>
<protein>
    <recommendedName>
        <fullName evidence="7">EamA domain-containing protein</fullName>
    </recommendedName>
</protein>
<evidence type="ECO:0000256" key="3">
    <source>
        <dbReference type="ARBA" id="ARBA00022692"/>
    </source>
</evidence>
<feature type="transmembrane region" description="Helical" evidence="6">
    <location>
        <begin position="38"/>
        <end position="57"/>
    </location>
</feature>
<feature type="transmembrane region" description="Helical" evidence="6">
    <location>
        <begin position="94"/>
        <end position="114"/>
    </location>
</feature>
<keyword evidence="5 6" id="KW-0472">Membrane</keyword>
<feature type="transmembrane region" description="Helical" evidence="6">
    <location>
        <begin position="210"/>
        <end position="230"/>
    </location>
</feature>
<dbReference type="PANTHER" id="PTHR42920">
    <property type="entry name" value="OS03G0707200 PROTEIN-RELATED"/>
    <property type="match status" value="1"/>
</dbReference>
<evidence type="ECO:0000256" key="5">
    <source>
        <dbReference type="ARBA" id="ARBA00023136"/>
    </source>
</evidence>
<organism evidence="8 9">
    <name type="scientific">Candidatus Methylopumilus planktonicus</name>
    <dbReference type="NCBI Taxonomy" id="1581557"/>
    <lineage>
        <taxon>Bacteria</taxon>
        <taxon>Pseudomonadati</taxon>
        <taxon>Pseudomonadota</taxon>
        <taxon>Betaproteobacteria</taxon>
        <taxon>Nitrosomonadales</taxon>
        <taxon>Methylophilaceae</taxon>
        <taxon>Candidatus Methylopumilus</taxon>
    </lineage>
</organism>
<dbReference type="InterPro" id="IPR037185">
    <property type="entry name" value="EmrE-like"/>
</dbReference>
<reference evidence="9" key="1">
    <citation type="submission" date="2014-12" db="EMBL/GenBank/DDBJ databases">
        <authorList>
            <person name="Salcher M.M."/>
        </authorList>
    </citation>
    <scope>NUCLEOTIDE SEQUENCE [LARGE SCALE GENOMIC DNA]</scope>
    <source>
        <strain evidence="9">MMS-10A-171</strain>
    </source>
</reference>
<feature type="transmembrane region" description="Helical" evidence="6">
    <location>
        <begin position="267"/>
        <end position="284"/>
    </location>
</feature>
<sequence>MKIKSWLPIFSLLFGAFVWGIIWYPYRLMANAGVSGIYSSFYVFILTIAIALPYFFIAKKKVPIWSKDFWLLALVAGYTNISYVLAVIDGEVVRVMLLFYLSPVWTIFLAHFMLNEDTQKRHYIAVFISLIGAFIMFWEPGYLIHLDSKSDWLALSSGLGFAITNVMTRKHAHMTVNQKALAIWLGVIVVAMICIMFDKNTMPTLDFFRPVDAAIMMMIALSLFLSTLLVQFGVTQIKAVEASSFFLFEIVVAAISSYFLVGESIALKEWLGGILIIAGVILSAQN</sequence>
<evidence type="ECO:0000256" key="1">
    <source>
        <dbReference type="ARBA" id="ARBA00004651"/>
    </source>
</evidence>
<dbReference type="OrthoDB" id="5295396at2"/>
<dbReference type="AlphaFoldDB" id="A0A0D6EW16"/>
<dbReference type="RefSeq" id="WP_046488120.1">
    <property type="nucleotide sequence ID" value="NZ_LN827929.1"/>
</dbReference>
<evidence type="ECO:0000256" key="2">
    <source>
        <dbReference type="ARBA" id="ARBA00022475"/>
    </source>
</evidence>
<feature type="domain" description="EamA" evidence="7">
    <location>
        <begin position="151"/>
        <end position="283"/>
    </location>
</feature>
<dbReference type="PANTHER" id="PTHR42920:SF11">
    <property type="entry name" value="INNER MEMBRANE PROTEIN YTFF"/>
    <property type="match status" value="1"/>
</dbReference>
<evidence type="ECO:0000256" key="6">
    <source>
        <dbReference type="SAM" id="Phobius"/>
    </source>
</evidence>
<evidence type="ECO:0000259" key="7">
    <source>
        <dbReference type="Pfam" id="PF00892"/>
    </source>
</evidence>